<sequence>MDKITVTIKPTMNHQLRATRLLTTTRRTLFTSSTATRTGLPSRLANYSKGILLLGSLLGSYAYITDTRATIHSWLSVPLIQLIANDDPEQSHQIAIKILSLLSKLSIIRDTPQPNDKLLSFELWGKEFHNPIGLAAGFDKHGDAIDGLFDIGFGYVEIGSITPEAQPGNPQPRMFRIPSSESIINRYGFNSEGHLSVLSKLRQRVLKYIDTHRHLGYSAILSQFDNLNSIQTLHPNPAFTHLTSPSLSLESSTSIDHQLSEIIEKFNVPKSLRTGRILGINLGKNKVSAQDSIEDYVTGIERFHDLADLLIINISSPNTPGLRSLQSKQTFQRLLDGIDMARSRLGNHNGPPILVKIAPDLSVQELVDIGTLAKQSKIDGIIVSNTTTSRPIGSGTEPEINEPGGLSGPPLKNLSLKALSIIYEATSGSIPLIGCGGISSAEDVLEYGKAGASFVQLYSSLTFNGIGFPRTLKNELQELLIQNEDGKRWMDVVGSQAKKIDLGKLVEEDNVRCFNQNFDAQVDDIKESIRVVDEHIKRISNQSPSSAPSSSSETKKTDELINPSSSSSSSLATLPTSTDGDRDGDGDGDGERGILATWKRNRKNQVLSQDFKRIV</sequence>
<dbReference type="PANTHER" id="PTHR48109">
    <property type="entry name" value="DIHYDROOROTATE DEHYDROGENASE (QUINONE), MITOCHONDRIAL-RELATED"/>
    <property type="match status" value="1"/>
</dbReference>
<evidence type="ECO:0000256" key="12">
    <source>
        <dbReference type="SAM" id="MobiDB-lite"/>
    </source>
</evidence>
<dbReference type="Pfam" id="PF01180">
    <property type="entry name" value="DHO_dh"/>
    <property type="match status" value="1"/>
</dbReference>
<keyword evidence="11" id="KW-0999">Mitochondrion inner membrane</keyword>
<dbReference type="InterPro" id="IPR013785">
    <property type="entry name" value="Aldolase_TIM"/>
</dbReference>
<evidence type="ECO:0000313" key="14">
    <source>
        <dbReference type="EMBL" id="KNF05073.1"/>
    </source>
</evidence>
<feature type="compositionally biased region" description="Low complexity" evidence="12">
    <location>
        <begin position="543"/>
        <end position="552"/>
    </location>
</feature>
<dbReference type="PANTHER" id="PTHR48109:SF4">
    <property type="entry name" value="DIHYDROOROTATE DEHYDROGENASE (QUINONE), MITOCHONDRIAL"/>
    <property type="match status" value="1"/>
</dbReference>
<evidence type="ECO:0000256" key="5">
    <source>
        <dbReference type="ARBA" id="ARBA00017599"/>
    </source>
</evidence>
<accession>A0A0L0W0M7</accession>
<dbReference type="PROSITE" id="PS00911">
    <property type="entry name" value="DHODEHASE_1"/>
    <property type="match status" value="1"/>
</dbReference>
<evidence type="ECO:0000313" key="15">
    <source>
        <dbReference type="Proteomes" id="UP000054564"/>
    </source>
</evidence>
<keyword evidence="8 11" id="KW-0560">Oxidoreductase</keyword>
<evidence type="ECO:0000259" key="13">
    <source>
        <dbReference type="Pfam" id="PF01180"/>
    </source>
</evidence>
<keyword evidence="6 11" id="KW-0285">Flavoprotein</keyword>
<dbReference type="STRING" id="1165861.A0A0L0W0M7"/>
<comment type="cofactor">
    <cofactor evidence="11">
        <name>FMN</name>
        <dbReference type="ChEBI" id="CHEBI:58210"/>
    </cofactor>
    <text evidence="11">Binds 1 FMN per subunit.</text>
</comment>
<dbReference type="NCBIfam" id="TIGR01036">
    <property type="entry name" value="pyrD_sub2"/>
    <property type="match status" value="1"/>
</dbReference>
<dbReference type="InterPro" id="IPR050074">
    <property type="entry name" value="DHO_dehydrogenase"/>
</dbReference>
<dbReference type="OrthoDB" id="14784at2759"/>
<feature type="domain" description="Dihydroorotate dehydrogenase catalytic" evidence="13">
    <location>
        <begin position="119"/>
        <end position="480"/>
    </location>
</feature>
<dbReference type="InterPro" id="IPR005719">
    <property type="entry name" value="Dihydroorotate_DH_2"/>
</dbReference>
<name>A0A0L0W0M7_9BASI</name>
<keyword evidence="15" id="KW-1185">Reference proteome</keyword>
<evidence type="ECO:0000256" key="7">
    <source>
        <dbReference type="ARBA" id="ARBA00022643"/>
    </source>
</evidence>
<dbReference type="PROSITE" id="PS00912">
    <property type="entry name" value="DHODEHASE_2"/>
    <property type="match status" value="1"/>
</dbReference>
<dbReference type="GO" id="GO:0005743">
    <property type="term" value="C:mitochondrial inner membrane"/>
    <property type="evidence" value="ECO:0007669"/>
    <property type="project" value="UniProtKB-SubCell"/>
</dbReference>
<evidence type="ECO:0000256" key="1">
    <source>
        <dbReference type="ARBA" id="ARBA00004370"/>
    </source>
</evidence>
<comment type="pathway">
    <text evidence="2 11">Pyrimidine metabolism; UMP biosynthesis via de novo pathway; orotate from (S)-dihydroorotate (quinone route): step 1/1.</text>
</comment>
<evidence type="ECO:0000256" key="8">
    <source>
        <dbReference type="ARBA" id="ARBA00023002"/>
    </source>
</evidence>
<dbReference type="AlphaFoldDB" id="A0A0L0W0M7"/>
<comment type="catalytic activity">
    <reaction evidence="10 11">
        <text>(S)-dihydroorotate + a quinone = orotate + a quinol</text>
        <dbReference type="Rhea" id="RHEA:30187"/>
        <dbReference type="ChEBI" id="CHEBI:24646"/>
        <dbReference type="ChEBI" id="CHEBI:30839"/>
        <dbReference type="ChEBI" id="CHEBI:30864"/>
        <dbReference type="ChEBI" id="CHEBI:132124"/>
        <dbReference type="EC" id="1.3.5.2"/>
    </reaction>
</comment>
<evidence type="ECO:0000256" key="3">
    <source>
        <dbReference type="ARBA" id="ARBA00005359"/>
    </source>
</evidence>
<dbReference type="InterPro" id="IPR005720">
    <property type="entry name" value="Dihydroorotate_DH_cat"/>
</dbReference>
<evidence type="ECO:0000256" key="10">
    <source>
        <dbReference type="ARBA" id="ARBA00048639"/>
    </source>
</evidence>
<comment type="caution">
    <text evidence="14">The sequence shown here is derived from an EMBL/GenBank/DDBJ whole genome shotgun (WGS) entry which is preliminary data.</text>
</comment>
<gene>
    <name evidence="14" type="ORF">PSTG_01704</name>
</gene>
<evidence type="ECO:0000256" key="2">
    <source>
        <dbReference type="ARBA" id="ARBA00005161"/>
    </source>
</evidence>
<protein>
    <recommendedName>
        <fullName evidence="5 11">Dihydroorotate dehydrogenase (quinone), mitochondrial</fullName>
        <shortName evidence="11">DHOdehase</shortName>
        <ecNumber evidence="4 11">1.3.5.2</ecNumber>
    </recommendedName>
</protein>
<dbReference type="EMBL" id="AJIL01000009">
    <property type="protein sequence ID" value="KNF05073.1"/>
    <property type="molecule type" value="Genomic_DNA"/>
</dbReference>
<feature type="compositionally biased region" description="Basic and acidic residues" evidence="12">
    <location>
        <begin position="579"/>
        <end position="592"/>
    </location>
</feature>
<feature type="region of interest" description="Disordered" evidence="12">
    <location>
        <begin position="537"/>
        <end position="596"/>
    </location>
</feature>
<dbReference type="SUPFAM" id="SSF51395">
    <property type="entry name" value="FMN-linked oxidoreductases"/>
    <property type="match status" value="1"/>
</dbReference>
<evidence type="ECO:0000256" key="4">
    <source>
        <dbReference type="ARBA" id="ARBA00012791"/>
    </source>
</evidence>
<proteinExistence type="inferred from homology"/>
<dbReference type="GO" id="GO:0106430">
    <property type="term" value="F:dihydroorotate dehydrogenase (quinone) activity"/>
    <property type="evidence" value="ECO:0007669"/>
    <property type="project" value="UniProtKB-EC"/>
</dbReference>
<comment type="similarity">
    <text evidence="3 11">Belongs to the dihydroorotate dehydrogenase family. Type 2 subfamily.</text>
</comment>
<dbReference type="EC" id="1.3.5.2" evidence="4 11"/>
<evidence type="ECO:0000256" key="6">
    <source>
        <dbReference type="ARBA" id="ARBA00022630"/>
    </source>
</evidence>
<keyword evidence="11" id="KW-0496">Mitochondrion</keyword>
<comment type="subcellular location">
    <subcellularLocation>
        <location evidence="1">Membrane</location>
    </subcellularLocation>
    <subcellularLocation>
        <location evidence="11">Mitochondrion inner membrane</location>
        <topology evidence="11">Single-pass membrane protein</topology>
    </subcellularLocation>
</comment>
<evidence type="ECO:0000256" key="11">
    <source>
        <dbReference type="RuleBase" id="RU361255"/>
    </source>
</evidence>
<reference evidence="15" key="1">
    <citation type="submission" date="2014-03" db="EMBL/GenBank/DDBJ databases">
        <title>The Genome Sequence of Puccinia striiformis f. sp. tritici PST-78.</title>
        <authorList>
            <consortium name="The Broad Institute Genome Sequencing Platform"/>
            <person name="Cuomo C."/>
            <person name="Hulbert S."/>
            <person name="Chen X."/>
            <person name="Walker B."/>
            <person name="Young S.K."/>
            <person name="Zeng Q."/>
            <person name="Gargeya S."/>
            <person name="Fitzgerald M."/>
            <person name="Haas B."/>
            <person name="Abouelleil A."/>
            <person name="Alvarado L."/>
            <person name="Arachchi H.M."/>
            <person name="Berlin A.M."/>
            <person name="Chapman S.B."/>
            <person name="Goldberg J."/>
            <person name="Griggs A."/>
            <person name="Gujja S."/>
            <person name="Hansen M."/>
            <person name="Howarth C."/>
            <person name="Imamovic A."/>
            <person name="Larimer J."/>
            <person name="McCowan C."/>
            <person name="Montmayeur A."/>
            <person name="Murphy C."/>
            <person name="Neiman D."/>
            <person name="Pearson M."/>
            <person name="Priest M."/>
            <person name="Roberts A."/>
            <person name="Saif S."/>
            <person name="Shea T."/>
            <person name="Sisk P."/>
            <person name="Sykes S."/>
            <person name="Wortman J."/>
            <person name="Nusbaum C."/>
            <person name="Birren B."/>
        </authorList>
    </citation>
    <scope>NUCLEOTIDE SEQUENCE [LARGE SCALE GENOMIC DNA]</scope>
    <source>
        <strain evidence="15">race PST-78</strain>
    </source>
</reference>
<dbReference type="Proteomes" id="UP000054564">
    <property type="component" value="Unassembled WGS sequence"/>
</dbReference>
<organism evidence="14 15">
    <name type="scientific">Puccinia striiformis f. sp. tritici PST-78</name>
    <dbReference type="NCBI Taxonomy" id="1165861"/>
    <lineage>
        <taxon>Eukaryota</taxon>
        <taxon>Fungi</taxon>
        <taxon>Dikarya</taxon>
        <taxon>Basidiomycota</taxon>
        <taxon>Pucciniomycotina</taxon>
        <taxon>Pucciniomycetes</taxon>
        <taxon>Pucciniales</taxon>
        <taxon>Pucciniaceae</taxon>
        <taxon>Puccinia</taxon>
    </lineage>
</organism>
<dbReference type="GO" id="GO:0044205">
    <property type="term" value="P:'de novo' UMP biosynthetic process"/>
    <property type="evidence" value="ECO:0007669"/>
    <property type="project" value="UniProtKB-UniPathway"/>
</dbReference>
<keyword evidence="7 11" id="KW-0288">FMN</keyword>
<dbReference type="Gene3D" id="3.20.20.70">
    <property type="entry name" value="Aldolase class I"/>
    <property type="match status" value="2"/>
</dbReference>
<dbReference type="UniPathway" id="UPA00070">
    <property type="reaction ID" value="UER00946"/>
</dbReference>
<dbReference type="CDD" id="cd04738">
    <property type="entry name" value="DHOD_2_like"/>
    <property type="match status" value="1"/>
</dbReference>
<keyword evidence="9" id="KW-0472">Membrane</keyword>
<dbReference type="InterPro" id="IPR001295">
    <property type="entry name" value="Dihydroorotate_DH_CS"/>
</dbReference>
<evidence type="ECO:0000256" key="9">
    <source>
        <dbReference type="ARBA" id="ARBA00023136"/>
    </source>
</evidence>
<dbReference type="GO" id="GO:0006207">
    <property type="term" value="P:'de novo' pyrimidine nucleobase biosynthetic process"/>
    <property type="evidence" value="ECO:0007669"/>
    <property type="project" value="InterPro"/>
</dbReference>